<feature type="compositionally biased region" description="Basic residues" evidence="7">
    <location>
        <begin position="1"/>
        <end position="13"/>
    </location>
</feature>
<evidence type="ECO:0000256" key="6">
    <source>
        <dbReference type="RuleBase" id="RU363053"/>
    </source>
</evidence>
<keyword evidence="9" id="KW-1185">Reference proteome</keyword>
<reference evidence="8" key="1">
    <citation type="submission" date="2021-07" db="EMBL/GenBank/DDBJ databases">
        <authorList>
            <person name="Catto M.A."/>
            <person name="Jacobson A."/>
            <person name="Kennedy G."/>
            <person name="Labadie P."/>
            <person name="Hunt B.G."/>
            <person name="Srinivasan R."/>
        </authorList>
    </citation>
    <scope>NUCLEOTIDE SEQUENCE</scope>
    <source>
        <strain evidence="8">PL_HMW_Pooled</strain>
        <tissue evidence="8">Head</tissue>
    </source>
</reference>
<evidence type="ECO:0000313" key="8">
    <source>
        <dbReference type="EMBL" id="KAK3910951.1"/>
    </source>
</evidence>
<organism evidence="8 9">
    <name type="scientific">Frankliniella fusca</name>
    <dbReference type="NCBI Taxonomy" id="407009"/>
    <lineage>
        <taxon>Eukaryota</taxon>
        <taxon>Metazoa</taxon>
        <taxon>Ecdysozoa</taxon>
        <taxon>Arthropoda</taxon>
        <taxon>Hexapoda</taxon>
        <taxon>Insecta</taxon>
        <taxon>Pterygota</taxon>
        <taxon>Neoptera</taxon>
        <taxon>Paraneoptera</taxon>
        <taxon>Thysanoptera</taxon>
        <taxon>Terebrantia</taxon>
        <taxon>Thripoidea</taxon>
        <taxon>Thripidae</taxon>
        <taxon>Frankliniella</taxon>
    </lineage>
</organism>
<feature type="transmembrane region" description="Helical" evidence="6">
    <location>
        <begin position="153"/>
        <end position="173"/>
    </location>
</feature>
<dbReference type="GO" id="GO:0005739">
    <property type="term" value="C:mitochondrion"/>
    <property type="evidence" value="ECO:0007669"/>
    <property type="project" value="TreeGrafter"/>
</dbReference>
<evidence type="ECO:0000256" key="4">
    <source>
        <dbReference type="ARBA" id="ARBA00022989"/>
    </source>
</evidence>
<name>A0AAE1GYA3_9NEOP</name>
<dbReference type="AlphaFoldDB" id="A0AAE1GYA3"/>
<protein>
    <submittedName>
        <fullName evidence="8">Mpv17-like protein</fullName>
    </submittedName>
</protein>
<evidence type="ECO:0000256" key="3">
    <source>
        <dbReference type="ARBA" id="ARBA00022692"/>
    </source>
</evidence>
<proteinExistence type="inferred from homology"/>
<keyword evidence="4 6" id="KW-1133">Transmembrane helix</keyword>
<sequence length="251" mass="28166">MAKRLEKKRKRATSTHLSLSPPVTDGLPIVTAAEAGGRTKQVAHSKDSNGTPVERVTSKMTAVWSRIAAFTHKYPLSRGMMSYACIWPLGSCVQQKIQGRETLDYWRALRFSLYGCCFVAPTLYTWMTIAGYLFPKPGLRSGIYKALVEQVSYTPTAMICFYFFMTLLEGGTLDEACQEVKSKFLPTYKVGACVWPVLQTFNFTVVPPQNRVPFVSLCSLCWTTFLAYMKQLESQQIKPYAPMSIGPITAY</sequence>
<evidence type="ECO:0000256" key="7">
    <source>
        <dbReference type="SAM" id="MobiDB-lite"/>
    </source>
</evidence>
<dbReference type="GO" id="GO:0016020">
    <property type="term" value="C:membrane"/>
    <property type="evidence" value="ECO:0007669"/>
    <property type="project" value="UniProtKB-SubCell"/>
</dbReference>
<evidence type="ECO:0000256" key="5">
    <source>
        <dbReference type="ARBA" id="ARBA00023136"/>
    </source>
</evidence>
<feature type="region of interest" description="Disordered" evidence="7">
    <location>
        <begin position="1"/>
        <end position="24"/>
    </location>
</feature>
<accession>A0AAE1GYA3</accession>
<dbReference type="Pfam" id="PF04117">
    <property type="entry name" value="Mpv17_PMP22"/>
    <property type="match status" value="1"/>
</dbReference>
<reference evidence="8" key="2">
    <citation type="journal article" date="2023" name="BMC Genomics">
        <title>Pest status, molecular evolution, and epigenetic factors derived from the genome assembly of Frankliniella fusca, a thysanopteran phytovirus vector.</title>
        <authorList>
            <person name="Catto M.A."/>
            <person name="Labadie P.E."/>
            <person name="Jacobson A.L."/>
            <person name="Kennedy G.G."/>
            <person name="Srinivasan R."/>
            <person name="Hunt B.G."/>
        </authorList>
    </citation>
    <scope>NUCLEOTIDE SEQUENCE</scope>
    <source>
        <strain evidence="8">PL_HMW_Pooled</strain>
    </source>
</reference>
<dbReference type="Proteomes" id="UP001219518">
    <property type="component" value="Unassembled WGS sequence"/>
</dbReference>
<evidence type="ECO:0000256" key="1">
    <source>
        <dbReference type="ARBA" id="ARBA00004141"/>
    </source>
</evidence>
<evidence type="ECO:0000256" key="2">
    <source>
        <dbReference type="ARBA" id="ARBA00006824"/>
    </source>
</evidence>
<comment type="similarity">
    <text evidence="2 6">Belongs to the peroxisomal membrane protein PXMP2/4 family.</text>
</comment>
<keyword evidence="5 6" id="KW-0472">Membrane</keyword>
<dbReference type="InterPro" id="IPR007248">
    <property type="entry name" value="Mpv17_PMP22"/>
</dbReference>
<feature type="transmembrane region" description="Helical" evidence="6">
    <location>
        <begin position="111"/>
        <end position="133"/>
    </location>
</feature>
<dbReference type="PANTHER" id="PTHR11266:SF75">
    <property type="entry name" value="IP10007P-RELATED"/>
    <property type="match status" value="1"/>
</dbReference>
<evidence type="ECO:0000313" key="9">
    <source>
        <dbReference type="Proteomes" id="UP001219518"/>
    </source>
</evidence>
<comment type="caution">
    <text evidence="8">The sequence shown here is derived from an EMBL/GenBank/DDBJ whole genome shotgun (WGS) entry which is preliminary data.</text>
</comment>
<dbReference type="EMBL" id="JAHWGI010000215">
    <property type="protein sequence ID" value="KAK3910951.1"/>
    <property type="molecule type" value="Genomic_DNA"/>
</dbReference>
<dbReference type="PANTHER" id="PTHR11266">
    <property type="entry name" value="PEROXISOMAL MEMBRANE PROTEIN 2, PXMP2 MPV17"/>
    <property type="match status" value="1"/>
</dbReference>
<gene>
    <name evidence="8" type="ORF">KUF71_020655</name>
</gene>
<keyword evidence="3 6" id="KW-0812">Transmembrane</keyword>
<comment type="subcellular location">
    <subcellularLocation>
        <location evidence="1">Membrane</location>
        <topology evidence="1">Multi-pass membrane protein</topology>
    </subcellularLocation>
</comment>